<dbReference type="PANTHER" id="PTHR10837">
    <property type="entry name" value="PEPTIDYLARGININE DEIMINASE"/>
    <property type="match status" value="1"/>
</dbReference>
<dbReference type="Gene3D" id="2.60.40.1700">
    <property type="entry name" value="Protein-arginine deiminase, central domain"/>
    <property type="match status" value="1"/>
</dbReference>
<dbReference type="GO" id="GO:0005634">
    <property type="term" value="C:nucleus"/>
    <property type="evidence" value="ECO:0007669"/>
    <property type="project" value="TreeGrafter"/>
</dbReference>
<sequence length="333" mass="37198">YYGGTGSSPLGDALLYFTSVKVSLDVDVNRTGAVSQGVKDKGSWSWGPDGTGAILLVNCDRDRQNTNTTDGQDLGLPNEADLKDMSQMVLTAKGPDKIFTDHQLALHISCQDATKMKVYGRGRYFYTQVLGGTKLLYKVNRGNEEKIDFYVEGSDFPDMGFNGLVYINLSLLRCCDETEIFLEKVVFRLTPWIMTPNTQDPLEVFVCCVCSNEKFLQDLTDFVKKANCKLNICPETENKGDRWIQDEMEFGYIEAPHKLLPVVLDSPRDRELNVLPFKKILGPDFGYVTREPENKKEIDSLDGFGNLEVSPPVTANGKNYPLGRILIGGSFPE</sequence>
<evidence type="ECO:0000259" key="1">
    <source>
        <dbReference type="Pfam" id="PF03068"/>
    </source>
</evidence>
<name>A0A8T2IIM5_9PIPI</name>
<feature type="non-terminal residue" evidence="3">
    <location>
        <position position="1"/>
    </location>
</feature>
<dbReference type="AlphaFoldDB" id="A0A8T2IIM5"/>
<feature type="domain" description="Protein-arginine deiminase C-terminal" evidence="1">
    <location>
        <begin position="180"/>
        <end position="330"/>
    </location>
</feature>
<evidence type="ECO:0000259" key="2">
    <source>
        <dbReference type="Pfam" id="PF08527"/>
    </source>
</evidence>
<organism evidence="3 4">
    <name type="scientific">Hymenochirus boettgeri</name>
    <name type="common">Congo dwarf clawed frog</name>
    <dbReference type="NCBI Taxonomy" id="247094"/>
    <lineage>
        <taxon>Eukaryota</taxon>
        <taxon>Metazoa</taxon>
        <taxon>Chordata</taxon>
        <taxon>Craniata</taxon>
        <taxon>Vertebrata</taxon>
        <taxon>Euteleostomi</taxon>
        <taxon>Amphibia</taxon>
        <taxon>Batrachia</taxon>
        <taxon>Anura</taxon>
        <taxon>Pipoidea</taxon>
        <taxon>Pipidae</taxon>
        <taxon>Pipinae</taxon>
        <taxon>Hymenochirus</taxon>
    </lineage>
</organism>
<evidence type="ECO:0008006" key="5">
    <source>
        <dbReference type="Google" id="ProtNLM"/>
    </source>
</evidence>
<dbReference type="OrthoDB" id="5102063at2759"/>
<dbReference type="GO" id="GO:0004668">
    <property type="term" value="F:protein-arginine deiminase activity"/>
    <property type="evidence" value="ECO:0007669"/>
    <property type="project" value="InterPro"/>
</dbReference>
<gene>
    <name evidence="3" type="ORF">GDO86_020541</name>
</gene>
<proteinExistence type="predicted"/>
<dbReference type="SUPFAM" id="SSF55909">
    <property type="entry name" value="Pentein"/>
    <property type="match status" value="1"/>
</dbReference>
<dbReference type="Proteomes" id="UP000812440">
    <property type="component" value="Unassembled WGS sequence"/>
</dbReference>
<dbReference type="Gene3D" id="3.75.10.10">
    <property type="entry name" value="L-arginine/glycine Amidinotransferase, Chain A"/>
    <property type="match status" value="1"/>
</dbReference>
<comment type="caution">
    <text evidence="3">The sequence shown here is derived from an EMBL/GenBank/DDBJ whole genome shotgun (WGS) entry which is preliminary data.</text>
</comment>
<dbReference type="InterPro" id="IPR004303">
    <property type="entry name" value="PAD"/>
</dbReference>
<protein>
    <recommendedName>
        <fullName evidence="5">Protein-arginine deiminase</fullName>
    </recommendedName>
</protein>
<evidence type="ECO:0000313" key="4">
    <source>
        <dbReference type="Proteomes" id="UP000812440"/>
    </source>
</evidence>
<dbReference type="GO" id="GO:0005509">
    <property type="term" value="F:calcium ion binding"/>
    <property type="evidence" value="ECO:0007669"/>
    <property type="project" value="InterPro"/>
</dbReference>
<dbReference type="Pfam" id="PF03068">
    <property type="entry name" value="PAD"/>
    <property type="match status" value="1"/>
</dbReference>
<keyword evidence="4" id="KW-1185">Reference proteome</keyword>
<dbReference type="FunFam" id="2.60.40.1700:FF:000001">
    <property type="entry name" value="Protein-arginine deiminase type-2"/>
    <property type="match status" value="1"/>
</dbReference>
<dbReference type="Pfam" id="PF08527">
    <property type="entry name" value="PAD_M"/>
    <property type="match status" value="1"/>
</dbReference>
<dbReference type="InterPro" id="IPR036556">
    <property type="entry name" value="PAD_central_sf"/>
</dbReference>
<dbReference type="EMBL" id="JAACNH010000101">
    <property type="protein sequence ID" value="KAG8431663.1"/>
    <property type="molecule type" value="Genomic_DNA"/>
</dbReference>
<dbReference type="GO" id="GO:0005737">
    <property type="term" value="C:cytoplasm"/>
    <property type="evidence" value="ECO:0007669"/>
    <property type="project" value="InterPro"/>
</dbReference>
<accession>A0A8T2IIM5</accession>
<dbReference type="SUPFAM" id="SSF110083">
    <property type="entry name" value="Peptidylarginine deiminase Pad4, middle domain"/>
    <property type="match status" value="1"/>
</dbReference>
<evidence type="ECO:0000313" key="3">
    <source>
        <dbReference type="EMBL" id="KAG8431663.1"/>
    </source>
</evidence>
<feature type="domain" description="Protein-arginine deiminase (PAD) central" evidence="2">
    <location>
        <begin position="20"/>
        <end position="172"/>
    </location>
</feature>
<dbReference type="PANTHER" id="PTHR10837:SF11">
    <property type="entry name" value="PROTEIN-ARGININE DEIMINASE TYPE-1"/>
    <property type="match status" value="1"/>
</dbReference>
<dbReference type="InterPro" id="IPR013530">
    <property type="entry name" value="PAD_C"/>
</dbReference>
<dbReference type="InterPro" id="IPR013733">
    <property type="entry name" value="Prot_Arg_deaminase_cen_dom"/>
</dbReference>
<reference evidence="3" key="1">
    <citation type="thesis" date="2020" institute="ProQuest LLC" country="789 East Eisenhower Parkway, Ann Arbor, MI, USA">
        <title>Comparative Genomics and Chromosome Evolution.</title>
        <authorList>
            <person name="Mudd A.B."/>
        </authorList>
    </citation>
    <scope>NUCLEOTIDE SEQUENCE</scope>
    <source>
        <strain evidence="3">Female2</strain>
        <tissue evidence="3">Blood</tissue>
    </source>
</reference>